<dbReference type="SUPFAM" id="SSF50814">
    <property type="entry name" value="Lipocalins"/>
    <property type="match status" value="1"/>
</dbReference>
<dbReference type="OrthoDB" id="5343851at2"/>
<dbReference type="AlphaFoldDB" id="A0A5R8Y1F8"/>
<dbReference type="InterPro" id="IPR047202">
    <property type="entry name" value="Lipocalin_Blc-like_dom"/>
</dbReference>
<feature type="domain" description="Lipocalin/cytosolic fatty-acid binding" evidence="3">
    <location>
        <begin position="30"/>
        <end position="161"/>
    </location>
</feature>
<evidence type="ECO:0000259" key="3">
    <source>
        <dbReference type="Pfam" id="PF08212"/>
    </source>
</evidence>
<dbReference type="InterPro" id="IPR012674">
    <property type="entry name" value="Calycin"/>
</dbReference>
<dbReference type="CDD" id="cd19438">
    <property type="entry name" value="lipocalin_Blc-like"/>
    <property type="match status" value="1"/>
</dbReference>
<dbReference type="Proteomes" id="UP000308901">
    <property type="component" value="Unassembled WGS sequence"/>
</dbReference>
<evidence type="ECO:0000256" key="2">
    <source>
        <dbReference type="PIRNR" id="PIRNR036893"/>
    </source>
</evidence>
<evidence type="ECO:0000256" key="1">
    <source>
        <dbReference type="ARBA" id="ARBA00006889"/>
    </source>
</evidence>
<dbReference type="Gene3D" id="2.40.128.20">
    <property type="match status" value="1"/>
</dbReference>
<keyword evidence="5" id="KW-1185">Reference proteome</keyword>
<dbReference type="EMBL" id="VANU01000004">
    <property type="protein sequence ID" value="TLP37852.1"/>
    <property type="molecule type" value="Genomic_DNA"/>
</dbReference>
<evidence type="ECO:0000313" key="4">
    <source>
        <dbReference type="EMBL" id="TLP37852.1"/>
    </source>
</evidence>
<dbReference type="PIRSF" id="PIRSF036893">
    <property type="entry name" value="Lipocalin_ApoD"/>
    <property type="match status" value="1"/>
</dbReference>
<name>A0A5R8Y1F8_9BACT</name>
<accession>A0A5R8Y1F8</accession>
<proteinExistence type="inferred from homology"/>
<organism evidence="4 5">
    <name type="scientific">Arcobacter arenosus</name>
    <dbReference type="NCBI Taxonomy" id="2576037"/>
    <lineage>
        <taxon>Bacteria</taxon>
        <taxon>Pseudomonadati</taxon>
        <taxon>Campylobacterota</taxon>
        <taxon>Epsilonproteobacteria</taxon>
        <taxon>Campylobacterales</taxon>
        <taxon>Arcobacteraceae</taxon>
        <taxon>Arcobacter</taxon>
    </lineage>
</organism>
<comment type="similarity">
    <text evidence="1 2">Belongs to the calycin superfamily. Lipocalin family.</text>
</comment>
<gene>
    <name evidence="4" type="ORF">FDK22_09145</name>
</gene>
<evidence type="ECO:0000313" key="5">
    <source>
        <dbReference type="Proteomes" id="UP000308901"/>
    </source>
</evidence>
<dbReference type="InterPro" id="IPR022271">
    <property type="entry name" value="Lipocalin_ApoD"/>
</dbReference>
<dbReference type="Pfam" id="PF08212">
    <property type="entry name" value="Lipocalin_2"/>
    <property type="match status" value="1"/>
</dbReference>
<reference evidence="4 5" key="1">
    <citation type="submission" date="2019-05" db="EMBL/GenBank/DDBJ databases">
        <title>Arcobacter sp. nov., isolated from sea sediment.</title>
        <authorList>
            <person name="Kim W."/>
        </authorList>
    </citation>
    <scope>NUCLEOTIDE SEQUENCE [LARGE SCALE GENOMIC DNA]</scope>
    <source>
        <strain evidence="4 5">CAU 1517</strain>
    </source>
</reference>
<comment type="caution">
    <text evidence="4">The sequence shown here is derived from an EMBL/GenBank/DDBJ whole genome shotgun (WGS) entry which is preliminary data.</text>
</comment>
<dbReference type="InterPro" id="IPR000566">
    <property type="entry name" value="Lipocln_cytosolic_FA-bd_dom"/>
</dbReference>
<protein>
    <submittedName>
        <fullName evidence="4">Lipocalin family protein</fullName>
    </submittedName>
</protein>
<sequence>MSIVSLIILTKTPSYAKAPAPVIYVNPIEFSGLWYEIARTYNSYEENCVAPTVEYKKISKTKLEVYNRCFKEKIGADLKEYKGVVEPLGSNGNMSLMEKTYYWIFSEEYRIIYLDNYETAVVVDENMEYVWIMNRKPTIENKKLGDIISMLNNYIDTDKLIFPLQDKNGRYK</sequence>
<dbReference type="PANTHER" id="PTHR10612:SF34">
    <property type="entry name" value="APOLIPOPROTEIN D"/>
    <property type="match status" value="1"/>
</dbReference>
<dbReference type="PANTHER" id="PTHR10612">
    <property type="entry name" value="APOLIPOPROTEIN D"/>
    <property type="match status" value="1"/>
</dbReference>
<dbReference type="GO" id="GO:0006950">
    <property type="term" value="P:response to stress"/>
    <property type="evidence" value="ECO:0007669"/>
    <property type="project" value="UniProtKB-ARBA"/>
</dbReference>